<name>A0ABR0E8P3_ZASCE</name>
<sequence length="216" mass="24093">MPVTAIVSCPLAASADVRDPYKAAEAEVVGRLEARLEERSPQSVHFGRQNERPDMLEVLITYEKDEVNHDWIGFLGEYSAHQDGGENAVEAVSGCHVDLKPFDNLEPAVECPVTEVAKFYFRGEPPAEYLNIFQEFRAAAEQEKGCGLLASAGGITHEEVEFNGTKGKAAVFVAGWQSVEAHKDFKNTRTYKEHMPKMKHWISNVDACHVSFRRLV</sequence>
<evidence type="ECO:0000313" key="1">
    <source>
        <dbReference type="EMBL" id="KAK4497799.1"/>
    </source>
</evidence>
<evidence type="ECO:0000313" key="2">
    <source>
        <dbReference type="Proteomes" id="UP001305779"/>
    </source>
</evidence>
<organism evidence="1 2">
    <name type="scientific">Zasmidium cellare</name>
    <name type="common">Wine cellar mold</name>
    <name type="synonym">Racodium cellare</name>
    <dbReference type="NCBI Taxonomy" id="395010"/>
    <lineage>
        <taxon>Eukaryota</taxon>
        <taxon>Fungi</taxon>
        <taxon>Dikarya</taxon>
        <taxon>Ascomycota</taxon>
        <taxon>Pezizomycotina</taxon>
        <taxon>Dothideomycetes</taxon>
        <taxon>Dothideomycetidae</taxon>
        <taxon>Mycosphaerellales</taxon>
        <taxon>Mycosphaerellaceae</taxon>
        <taxon>Zasmidium</taxon>
    </lineage>
</organism>
<dbReference type="Gene3D" id="3.30.70.100">
    <property type="match status" value="1"/>
</dbReference>
<dbReference type="EMBL" id="JAXOVC010000008">
    <property type="protein sequence ID" value="KAK4497799.1"/>
    <property type="molecule type" value="Genomic_DNA"/>
</dbReference>
<dbReference type="SUPFAM" id="SSF54909">
    <property type="entry name" value="Dimeric alpha+beta barrel"/>
    <property type="match status" value="1"/>
</dbReference>
<keyword evidence="2" id="KW-1185">Reference proteome</keyword>
<proteinExistence type="predicted"/>
<dbReference type="InterPro" id="IPR011008">
    <property type="entry name" value="Dimeric_a/b-barrel"/>
</dbReference>
<comment type="caution">
    <text evidence="1">The sequence shown here is derived from an EMBL/GenBank/DDBJ whole genome shotgun (WGS) entry which is preliminary data.</text>
</comment>
<evidence type="ECO:0008006" key="3">
    <source>
        <dbReference type="Google" id="ProtNLM"/>
    </source>
</evidence>
<protein>
    <recommendedName>
        <fullName evidence="3">ABM domain-containing protein</fullName>
    </recommendedName>
</protein>
<dbReference type="Proteomes" id="UP001305779">
    <property type="component" value="Unassembled WGS sequence"/>
</dbReference>
<accession>A0ABR0E8P3</accession>
<reference evidence="1 2" key="1">
    <citation type="journal article" date="2023" name="G3 (Bethesda)">
        <title>A chromosome-level genome assembly of Zasmidium syzygii isolated from banana leaves.</title>
        <authorList>
            <person name="van Westerhoven A.C."/>
            <person name="Mehrabi R."/>
            <person name="Talebi R."/>
            <person name="Steentjes M.B.F."/>
            <person name="Corcolon B."/>
            <person name="Chong P.A."/>
            <person name="Kema G.H.J."/>
            <person name="Seidl M.F."/>
        </authorList>
    </citation>
    <scope>NUCLEOTIDE SEQUENCE [LARGE SCALE GENOMIC DNA]</scope>
    <source>
        <strain evidence="1 2">P124</strain>
    </source>
</reference>
<gene>
    <name evidence="1" type="ORF">PRZ48_010453</name>
</gene>